<dbReference type="InterPro" id="IPR036597">
    <property type="entry name" value="Fido-like_dom_sf"/>
</dbReference>
<feature type="binding site" evidence="2">
    <location>
        <begin position="247"/>
        <end position="248"/>
    </location>
    <ligand>
        <name>ATP</name>
        <dbReference type="ChEBI" id="CHEBI:30616"/>
    </ligand>
</feature>
<keyword evidence="2" id="KW-0067">ATP-binding</keyword>
<proteinExistence type="predicted"/>
<name>A0A177MDE8_METMH</name>
<gene>
    <name evidence="4" type="ORF">A1332_15670</name>
</gene>
<evidence type="ECO:0000313" key="5">
    <source>
        <dbReference type="Proteomes" id="UP000078090"/>
    </source>
</evidence>
<comment type="caution">
    <text evidence="4">The sequence shown here is derived from an EMBL/GenBank/DDBJ whole genome shotgun (WGS) entry which is preliminary data.</text>
</comment>
<evidence type="ECO:0000256" key="2">
    <source>
        <dbReference type="PIRSR" id="PIRSR640198-2"/>
    </source>
</evidence>
<protein>
    <submittedName>
        <fullName evidence="4">Cell filamentation protein Fic</fullName>
    </submittedName>
</protein>
<organism evidence="4 5">
    <name type="scientific">Methylomonas methanica</name>
    <dbReference type="NCBI Taxonomy" id="421"/>
    <lineage>
        <taxon>Bacteria</taxon>
        <taxon>Pseudomonadati</taxon>
        <taxon>Pseudomonadota</taxon>
        <taxon>Gammaproteobacteria</taxon>
        <taxon>Methylococcales</taxon>
        <taxon>Methylococcaceae</taxon>
        <taxon>Methylomonas</taxon>
    </lineage>
</organism>
<dbReference type="GO" id="GO:0005524">
    <property type="term" value="F:ATP binding"/>
    <property type="evidence" value="ECO:0007669"/>
    <property type="project" value="UniProtKB-KW"/>
</dbReference>
<evidence type="ECO:0000256" key="1">
    <source>
        <dbReference type="PIRSR" id="PIRSR640198-1"/>
    </source>
</evidence>
<dbReference type="Pfam" id="PF02661">
    <property type="entry name" value="Fic"/>
    <property type="match status" value="1"/>
</dbReference>
<reference evidence="4 5" key="1">
    <citation type="submission" date="2016-03" db="EMBL/GenBank/DDBJ databases">
        <authorList>
            <person name="Ploux O."/>
        </authorList>
    </citation>
    <scope>NUCLEOTIDE SEQUENCE [LARGE SCALE GENOMIC DNA]</scope>
    <source>
        <strain evidence="4 5">R-45363</strain>
    </source>
</reference>
<dbReference type="RefSeq" id="WP_064008978.1">
    <property type="nucleotide sequence ID" value="NZ_LUUG01000077.1"/>
</dbReference>
<feature type="domain" description="Fido" evidence="3">
    <location>
        <begin position="113"/>
        <end position="269"/>
    </location>
</feature>
<evidence type="ECO:0000259" key="3">
    <source>
        <dbReference type="PROSITE" id="PS51459"/>
    </source>
</evidence>
<sequence>MIWNWQLAGWPRFTYNATQLDDFEKRLLLGAGVSFGAVKHLSEDDRRQLTIELISNEALKTSAIEGEYLNRDSLQSSICRQFGLTTDHRKVPPAEQGIAEVMVDLYQHFATPITHEQLYRWHTWITAGRSDLQDVGRYRTHDDPMQIVSGPIYAPKVHFEAPPSCQMTPEMDRFIDWFNRTAPDGNTPFPALQRAGIAHLYFVSIHPFEDGNGRMGRAIAEKALAQCLGQPTLIALAFTIERQRNAYYTALELANKQIDVTDWLVYFAELVMAAQEYTHQWIDFLIQKTKLYDHVRGQLNPRQEKALARMFREGPDGFTGGLSADKYRSITGAPSATATRDLQDLVAKGVLFRTGERKHTRYYLNLTGTLP</sequence>
<evidence type="ECO:0000313" key="4">
    <source>
        <dbReference type="EMBL" id="OAI03554.1"/>
    </source>
</evidence>
<dbReference type="PANTHER" id="PTHR13504:SF33">
    <property type="entry name" value="FIC FAMILY PROTEIN"/>
    <property type="match status" value="1"/>
</dbReference>
<keyword evidence="2" id="KW-0547">Nucleotide-binding</keyword>
<feature type="binding site" evidence="2">
    <location>
        <position position="255"/>
    </location>
    <ligand>
        <name>ATP</name>
        <dbReference type="ChEBI" id="CHEBI:30616"/>
    </ligand>
</feature>
<dbReference type="AlphaFoldDB" id="A0A177MDE8"/>
<dbReference type="InterPro" id="IPR003812">
    <property type="entry name" value="Fido"/>
</dbReference>
<feature type="binding site" evidence="2">
    <location>
        <begin position="210"/>
        <end position="217"/>
    </location>
    <ligand>
        <name>ATP</name>
        <dbReference type="ChEBI" id="CHEBI:30616"/>
    </ligand>
</feature>
<dbReference type="InterPro" id="IPR025230">
    <property type="entry name" value="DUF4172"/>
</dbReference>
<dbReference type="Gene3D" id="1.10.10.10">
    <property type="entry name" value="Winged helix-like DNA-binding domain superfamily/Winged helix DNA-binding domain"/>
    <property type="match status" value="1"/>
</dbReference>
<dbReference type="PROSITE" id="PS51459">
    <property type="entry name" value="FIDO"/>
    <property type="match status" value="1"/>
</dbReference>
<dbReference type="InterPro" id="IPR036388">
    <property type="entry name" value="WH-like_DNA-bd_sf"/>
</dbReference>
<dbReference type="Proteomes" id="UP000078090">
    <property type="component" value="Unassembled WGS sequence"/>
</dbReference>
<dbReference type="OrthoDB" id="9807853at2"/>
<dbReference type="Gene3D" id="1.10.3290.10">
    <property type="entry name" value="Fido-like domain"/>
    <property type="match status" value="1"/>
</dbReference>
<dbReference type="SUPFAM" id="SSF140931">
    <property type="entry name" value="Fic-like"/>
    <property type="match status" value="1"/>
</dbReference>
<dbReference type="Pfam" id="PF13776">
    <property type="entry name" value="DUF4172"/>
    <property type="match status" value="1"/>
</dbReference>
<dbReference type="InterPro" id="IPR040198">
    <property type="entry name" value="Fido_containing"/>
</dbReference>
<accession>A0A177MDE8</accession>
<dbReference type="EMBL" id="LUUG01000077">
    <property type="protein sequence ID" value="OAI03554.1"/>
    <property type="molecule type" value="Genomic_DNA"/>
</dbReference>
<dbReference type="PANTHER" id="PTHR13504">
    <property type="entry name" value="FIDO DOMAIN-CONTAINING PROTEIN DDB_G0283145"/>
    <property type="match status" value="1"/>
</dbReference>
<feature type="active site" evidence="1">
    <location>
        <position position="206"/>
    </location>
</feature>